<dbReference type="Gene3D" id="2.40.50.140">
    <property type="entry name" value="Nucleic acid-binding proteins"/>
    <property type="match status" value="1"/>
</dbReference>
<evidence type="ECO:0000256" key="6">
    <source>
        <dbReference type="ARBA" id="ARBA00033409"/>
    </source>
</evidence>
<proteinExistence type="inferred from homology"/>
<keyword evidence="3" id="KW-0227">DNA damage</keyword>
<evidence type="ECO:0000259" key="7">
    <source>
        <dbReference type="Pfam" id="PF11967"/>
    </source>
</evidence>
<comment type="caution">
    <text evidence="8">The sequence shown here is derived from an EMBL/GenBank/DDBJ whole genome shotgun (WGS) entry which is preliminary data.</text>
</comment>
<dbReference type="SUPFAM" id="SSF57863">
    <property type="entry name" value="ArfGap/RecO-like zinc finger"/>
    <property type="match status" value="1"/>
</dbReference>
<gene>
    <name evidence="8" type="ORF">UX86_C0003G0026</name>
</gene>
<dbReference type="GO" id="GO:0043590">
    <property type="term" value="C:bacterial nucleoid"/>
    <property type="evidence" value="ECO:0007669"/>
    <property type="project" value="TreeGrafter"/>
</dbReference>
<evidence type="ECO:0000256" key="4">
    <source>
        <dbReference type="ARBA" id="ARBA00023172"/>
    </source>
</evidence>
<dbReference type="NCBIfam" id="TIGR00613">
    <property type="entry name" value="reco"/>
    <property type="match status" value="1"/>
</dbReference>
<dbReference type="InterPro" id="IPR037278">
    <property type="entry name" value="ARFGAP/RecO"/>
</dbReference>
<dbReference type="GO" id="GO:0006310">
    <property type="term" value="P:DNA recombination"/>
    <property type="evidence" value="ECO:0007669"/>
    <property type="project" value="UniProtKB-KW"/>
</dbReference>
<protein>
    <recommendedName>
        <fullName evidence="2">DNA repair protein RecO</fullName>
    </recommendedName>
    <alternativeName>
        <fullName evidence="6">Recombination protein O</fullName>
    </alternativeName>
</protein>
<dbReference type="PANTHER" id="PTHR33991">
    <property type="entry name" value="DNA REPAIR PROTEIN RECO"/>
    <property type="match status" value="1"/>
</dbReference>
<comment type="similarity">
    <text evidence="1">Belongs to the RecO family.</text>
</comment>
<evidence type="ECO:0000256" key="2">
    <source>
        <dbReference type="ARBA" id="ARBA00021310"/>
    </source>
</evidence>
<evidence type="ECO:0000313" key="8">
    <source>
        <dbReference type="EMBL" id="KKU64931.1"/>
    </source>
</evidence>
<dbReference type="Gene3D" id="1.20.1440.120">
    <property type="entry name" value="Recombination protein O, C-terminal domain"/>
    <property type="match status" value="1"/>
</dbReference>
<accession>A0A0G1S6B5</accession>
<dbReference type="Pfam" id="PF02565">
    <property type="entry name" value="RecO_C"/>
    <property type="match status" value="1"/>
</dbReference>
<dbReference type="InterPro" id="IPR042242">
    <property type="entry name" value="RecO_C"/>
</dbReference>
<keyword evidence="4" id="KW-0233">DNA recombination</keyword>
<name>A0A0G1S6B5_9BACT</name>
<sequence length="184" mass="21027">MRGYKVEGIIIKRRDQGEADRIITLFSRSKGKISLKAKGVRQSNSRRAGSLELFNRVKAGVARGHSDLDILTEVEVLDAYSSWRKFLGRIVIAYQLCETIDKLTPDRQPHPGIFELLESFLSQISSLSDDWQETVDSWLTRIVIELGFLDPGIKPEMNIKDYIEQLSERPINSVKLLKKLSPRQ</sequence>
<dbReference type="InterPro" id="IPR012340">
    <property type="entry name" value="NA-bd_OB-fold"/>
</dbReference>
<dbReference type="EMBL" id="LCNU01000003">
    <property type="protein sequence ID" value="KKU64931.1"/>
    <property type="molecule type" value="Genomic_DNA"/>
</dbReference>
<evidence type="ECO:0000256" key="1">
    <source>
        <dbReference type="ARBA" id="ARBA00007452"/>
    </source>
</evidence>
<dbReference type="Proteomes" id="UP000034502">
    <property type="component" value="Unassembled WGS sequence"/>
</dbReference>
<feature type="domain" description="DNA replication/recombination mediator RecO N-terminal" evidence="7">
    <location>
        <begin position="1"/>
        <end position="80"/>
    </location>
</feature>
<organism evidence="8 9">
    <name type="scientific">Candidatus Amesbacteria bacterium GW2011_GWC1_47_15</name>
    <dbReference type="NCBI Taxonomy" id="1618364"/>
    <lineage>
        <taxon>Bacteria</taxon>
        <taxon>Candidatus Amesiibacteriota</taxon>
    </lineage>
</organism>
<dbReference type="AlphaFoldDB" id="A0A0G1S6B5"/>
<dbReference type="Pfam" id="PF11967">
    <property type="entry name" value="RecO_N"/>
    <property type="match status" value="1"/>
</dbReference>
<dbReference type="InterPro" id="IPR003717">
    <property type="entry name" value="RecO"/>
</dbReference>
<dbReference type="InterPro" id="IPR022572">
    <property type="entry name" value="DNA_rep/recomb_RecO_N"/>
</dbReference>
<evidence type="ECO:0000313" key="9">
    <source>
        <dbReference type="Proteomes" id="UP000034502"/>
    </source>
</evidence>
<dbReference type="GO" id="GO:0006302">
    <property type="term" value="P:double-strand break repair"/>
    <property type="evidence" value="ECO:0007669"/>
    <property type="project" value="TreeGrafter"/>
</dbReference>
<evidence type="ECO:0000256" key="5">
    <source>
        <dbReference type="ARBA" id="ARBA00023204"/>
    </source>
</evidence>
<reference evidence="8 9" key="1">
    <citation type="journal article" date="2015" name="Nature">
        <title>rRNA introns, odd ribosomes, and small enigmatic genomes across a large radiation of phyla.</title>
        <authorList>
            <person name="Brown C.T."/>
            <person name="Hug L.A."/>
            <person name="Thomas B.C."/>
            <person name="Sharon I."/>
            <person name="Castelle C.J."/>
            <person name="Singh A."/>
            <person name="Wilkins M.J."/>
            <person name="Williams K.H."/>
            <person name="Banfield J.F."/>
        </authorList>
    </citation>
    <scope>NUCLEOTIDE SEQUENCE [LARGE SCALE GENOMIC DNA]</scope>
</reference>
<evidence type="ECO:0000256" key="3">
    <source>
        <dbReference type="ARBA" id="ARBA00022763"/>
    </source>
</evidence>
<keyword evidence="5" id="KW-0234">DNA repair</keyword>
<dbReference type="PANTHER" id="PTHR33991:SF1">
    <property type="entry name" value="DNA REPAIR PROTEIN RECO"/>
    <property type="match status" value="1"/>
</dbReference>
<dbReference type="SUPFAM" id="SSF50249">
    <property type="entry name" value="Nucleic acid-binding proteins"/>
    <property type="match status" value="1"/>
</dbReference>
<dbReference type="STRING" id="1618364.UX86_C0003G0026"/>